<name>A0ABT9NQU0_9ACTN</name>
<keyword evidence="4" id="KW-1185">Reference proteome</keyword>
<proteinExistence type="inferred from homology"/>
<keyword evidence="2" id="KW-0503">Monooxygenase</keyword>
<evidence type="ECO:0000313" key="3">
    <source>
        <dbReference type="EMBL" id="MDP9822170.1"/>
    </source>
</evidence>
<keyword evidence="2" id="KW-0408">Iron</keyword>
<comment type="similarity">
    <text evidence="1 2">Belongs to the cytochrome P450 family.</text>
</comment>
<dbReference type="PRINTS" id="PR00359">
    <property type="entry name" value="BP450"/>
</dbReference>
<dbReference type="PROSITE" id="PS00086">
    <property type="entry name" value="CYTOCHROME_P450"/>
    <property type="match status" value="1"/>
</dbReference>
<dbReference type="Pfam" id="PF00067">
    <property type="entry name" value="p450"/>
    <property type="match status" value="1"/>
</dbReference>
<accession>A0ABT9NQU0</accession>
<keyword evidence="2" id="KW-0479">Metal-binding</keyword>
<evidence type="ECO:0000256" key="1">
    <source>
        <dbReference type="ARBA" id="ARBA00010617"/>
    </source>
</evidence>
<dbReference type="PANTHER" id="PTHR46696">
    <property type="entry name" value="P450, PUTATIVE (EUROFUNG)-RELATED"/>
    <property type="match status" value="1"/>
</dbReference>
<keyword evidence="2" id="KW-0560">Oxidoreductase</keyword>
<sequence>MTGLADIDLTDLATFADGFPHALFALHRREAPVHWQDPTEYTPDGEGFWSVATYAETLAVLRDPQTFSSERGGERTGGGTLLQDLEMAGRVLNMMDDPRHNRIRRLVSAGLTPRTITRVEEDLRERTRRLLDGAAPGEPFDFLTDVAAELPMQMICLLLGIPESERHWLFEVVEPLFDFKGSRRSFDPPTEEQLESRRRMHAYGTQVIAEKRARPTDDMLSAIVHATLPDMDPPQMSDEELYLFFSLLFSAGAETTRNAIAGGLVALIEHPDQLAALRADPPLVGGAVEEILRWTTPSPSKRRTATVDCELGGRSIAAGDKVLVWEASANRDPLQFPDADTFDVTRSPNAHLGFGQGIHFCLGASLARLEIRTVLEELLPRFDAISLAAPVEWTQSNRHTGIRRLQVVLDRRPVGAGSPA</sequence>
<dbReference type="EMBL" id="JAUSQM010000001">
    <property type="protein sequence ID" value="MDP9822170.1"/>
    <property type="molecule type" value="Genomic_DNA"/>
</dbReference>
<dbReference type="PANTHER" id="PTHR46696:SF4">
    <property type="entry name" value="BIOTIN BIOSYNTHESIS CYTOCHROME P450"/>
    <property type="match status" value="1"/>
</dbReference>
<dbReference type="InterPro" id="IPR001128">
    <property type="entry name" value="Cyt_P450"/>
</dbReference>
<evidence type="ECO:0000313" key="4">
    <source>
        <dbReference type="Proteomes" id="UP001240447"/>
    </source>
</evidence>
<dbReference type="CDD" id="cd11033">
    <property type="entry name" value="CYP142-like"/>
    <property type="match status" value="1"/>
</dbReference>
<dbReference type="Gene3D" id="1.10.630.10">
    <property type="entry name" value="Cytochrome P450"/>
    <property type="match status" value="1"/>
</dbReference>
<comment type="caution">
    <text evidence="3">The sequence shown here is derived from an EMBL/GenBank/DDBJ whole genome shotgun (WGS) entry which is preliminary data.</text>
</comment>
<dbReference type="InterPro" id="IPR017972">
    <property type="entry name" value="Cyt_P450_CS"/>
</dbReference>
<gene>
    <name evidence="3" type="ORF">J2S59_001979</name>
</gene>
<dbReference type="InterPro" id="IPR036396">
    <property type="entry name" value="Cyt_P450_sf"/>
</dbReference>
<keyword evidence="2" id="KW-0349">Heme</keyword>
<organism evidence="3 4">
    <name type="scientific">Nocardioides massiliensis</name>
    <dbReference type="NCBI Taxonomy" id="1325935"/>
    <lineage>
        <taxon>Bacteria</taxon>
        <taxon>Bacillati</taxon>
        <taxon>Actinomycetota</taxon>
        <taxon>Actinomycetes</taxon>
        <taxon>Propionibacteriales</taxon>
        <taxon>Nocardioidaceae</taxon>
        <taxon>Nocardioides</taxon>
    </lineage>
</organism>
<reference evidence="3 4" key="1">
    <citation type="submission" date="2023-07" db="EMBL/GenBank/DDBJ databases">
        <title>Sequencing the genomes of 1000 actinobacteria strains.</title>
        <authorList>
            <person name="Klenk H.-P."/>
        </authorList>
    </citation>
    <scope>NUCLEOTIDE SEQUENCE [LARGE SCALE GENOMIC DNA]</scope>
    <source>
        <strain evidence="3 4">GD13</strain>
    </source>
</reference>
<dbReference type="RefSeq" id="WP_306825056.1">
    <property type="nucleotide sequence ID" value="NZ_JAUSQM010000001.1"/>
</dbReference>
<dbReference type="SUPFAM" id="SSF48264">
    <property type="entry name" value="Cytochrome P450"/>
    <property type="match status" value="1"/>
</dbReference>
<dbReference type="PRINTS" id="PR00385">
    <property type="entry name" value="P450"/>
</dbReference>
<dbReference type="InterPro" id="IPR002397">
    <property type="entry name" value="Cyt_P450_B"/>
</dbReference>
<dbReference type="Proteomes" id="UP001240447">
    <property type="component" value="Unassembled WGS sequence"/>
</dbReference>
<protein>
    <submittedName>
        <fullName evidence="3">Cytochrome P450</fullName>
    </submittedName>
</protein>
<evidence type="ECO:0000256" key="2">
    <source>
        <dbReference type="RuleBase" id="RU000461"/>
    </source>
</evidence>